<dbReference type="SUPFAM" id="SSF54427">
    <property type="entry name" value="NTF2-like"/>
    <property type="match status" value="1"/>
</dbReference>
<dbReference type="RefSeq" id="WP_206712555.1">
    <property type="nucleotide sequence ID" value="NZ_CP071091.1"/>
</dbReference>
<evidence type="ECO:0000313" key="4">
    <source>
        <dbReference type="Proteomes" id="UP000663090"/>
    </source>
</evidence>
<dbReference type="InterPro" id="IPR011944">
    <property type="entry name" value="Steroid_delta5-4_isomerase"/>
</dbReference>
<name>A0ABX7MWS9_9BACT</name>
<dbReference type="Proteomes" id="UP000663090">
    <property type="component" value="Chromosome"/>
</dbReference>
<evidence type="ECO:0000256" key="1">
    <source>
        <dbReference type="SAM" id="SignalP"/>
    </source>
</evidence>
<dbReference type="Gene3D" id="3.10.450.50">
    <property type="match status" value="1"/>
</dbReference>
<organism evidence="3 4">
    <name type="scientific">Myxococcus landrumensis</name>
    <dbReference type="NCBI Taxonomy" id="2813577"/>
    <lineage>
        <taxon>Bacteria</taxon>
        <taxon>Pseudomonadati</taxon>
        <taxon>Myxococcota</taxon>
        <taxon>Myxococcia</taxon>
        <taxon>Myxococcales</taxon>
        <taxon>Cystobacterineae</taxon>
        <taxon>Myxococcaceae</taxon>
        <taxon>Myxococcus</taxon>
    </lineage>
</organism>
<keyword evidence="1" id="KW-0732">Signal</keyword>
<feature type="chain" id="PRO_5047427497" evidence="1">
    <location>
        <begin position="26"/>
        <end position="168"/>
    </location>
</feature>
<dbReference type="NCBIfam" id="TIGR02246">
    <property type="entry name" value="SgcJ/EcaC family oxidoreductase"/>
    <property type="match status" value="1"/>
</dbReference>
<sequence>MIRSVLTRWALACAFLLLPVGCAHVDPARDEEDIHQLVDAQTVAWNNHDAVAWSKDFSADADFINIAGTVFEGHQQIETRHAQVFEVFFKNSHSKVTVRRVSFPVADIAVVDTIHEVTGHSGLPPGVQDTEPGLLRTQMRYVMKRENGGWRIVAGHNTDVKPRPPPKP</sequence>
<evidence type="ECO:0000313" key="3">
    <source>
        <dbReference type="EMBL" id="QSQ10788.1"/>
    </source>
</evidence>
<keyword evidence="4" id="KW-1185">Reference proteome</keyword>
<gene>
    <name evidence="3" type="ORF">JY572_20340</name>
</gene>
<proteinExistence type="predicted"/>
<feature type="signal peptide" evidence="1">
    <location>
        <begin position="1"/>
        <end position="25"/>
    </location>
</feature>
<feature type="domain" description="DUF4440" evidence="2">
    <location>
        <begin position="34"/>
        <end position="152"/>
    </location>
</feature>
<dbReference type="EMBL" id="CP071091">
    <property type="protein sequence ID" value="QSQ10788.1"/>
    <property type="molecule type" value="Genomic_DNA"/>
</dbReference>
<evidence type="ECO:0000259" key="2">
    <source>
        <dbReference type="Pfam" id="PF14534"/>
    </source>
</evidence>
<dbReference type="InterPro" id="IPR027843">
    <property type="entry name" value="DUF4440"/>
</dbReference>
<protein>
    <submittedName>
        <fullName evidence="3">SgcJ/EcaC family oxidoreductase</fullName>
    </submittedName>
</protein>
<dbReference type="Pfam" id="PF14534">
    <property type="entry name" value="DUF4440"/>
    <property type="match status" value="1"/>
</dbReference>
<dbReference type="InterPro" id="IPR032710">
    <property type="entry name" value="NTF2-like_dom_sf"/>
</dbReference>
<reference evidence="3 4" key="1">
    <citation type="submission" date="2021-02" db="EMBL/GenBank/DDBJ databases">
        <title>De Novo genome assembly of isolated myxobacteria.</title>
        <authorList>
            <person name="Stevens D.C."/>
        </authorList>
    </citation>
    <scope>NUCLEOTIDE SEQUENCE [LARGE SCALE GENOMIC DNA]</scope>
    <source>
        <strain evidence="3 4">SCHIC003</strain>
    </source>
</reference>
<accession>A0ABX7MWS9</accession>